<keyword evidence="3" id="KW-0418">Kinase</keyword>
<feature type="transmembrane region" description="Helical" evidence="1">
    <location>
        <begin position="92"/>
        <end position="115"/>
    </location>
</feature>
<dbReference type="InterPro" id="IPR010559">
    <property type="entry name" value="Sig_transdc_His_kin_internal"/>
</dbReference>
<protein>
    <submittedName>
        <fullName evidence="3">Histidine kinase</fullName>
    </submittedName>
</protein>
<organism evidence="3 4">
    <name type="scientific">Chitinophaga eiseniae</name>
    <dbReference type="NCBI Taxonomy" id="634771"/>
    <lineage>
        <taxon>Bacteria</taxon>
        <taxon>Pseudomonadati</taxon>
        <taxon>Bacteroidota</taxon>
        <taxon>Chitinophagia</taxon>
        <taxon>Chitinophagales</taxon>
        <taxon>Chitinophagaceae</taxon>
        <taxon>Chitinophaga</taxon>
    </lineage>
</organism>
<feature type="transmembrane region" description="Helical" evidence="1">
    <location>
        <begin position="62"/>
        <end position="80"/>
    </location>
</feature>
<feature type="transmembrane region" description="Helical" evidence="1">
    <location>
        <begin position="25"/>
        <end position="42"/>
    </location>
</feature>
<gene>
    <name evidence="3" type="ORF">HGH91_18325</name>
</gene>
<name>A0A847SBL2_9BACT</name>
<accession>A0A847SBL2</accession>
<keyword evidence="3" id="KW-0808">Transferase</keyword>
<keyword evidence="4" id="KW-1185">Reference proteome</keyword>
<reference evidence="3 4" key="1">
    <citation type="submission" date="2020-04" db="EMBL/GenBank/DDBJ databases">
        <authorList>
            <person name="Yin C."/>
        </authorList>
    </citation>
    <scope>NUCLEOTIDE SEQUENCE [LARGE SCALE GENOMIC DNA]</scope>
    <source>
        <strain evidence="3 4">Ak56</strain>
    </source>
</reference>
<evidence type="ECO:0000313" key="3">
    <source>
        <dbReference type="EMBL" id="NLR80590.1"/>
    </source>
</evidence>
<dbReference type="GO" id="GO:0000155">
    <property type="term" value="F:phosphorelay sensor kinase activity"/>
    <property type="evidence" value="ECO:0007669"/>
    <property type="project" value="InterPro"/>
</dbReference>
<dbReference type="AlphaFoldDB" id="A0A847SBL2"/>
<feature type="transmembrane region" description="Helical" evidence="1">
    <location>
        <begin position="139"/>
        <end position="161"/>
    </location>
</feature>
<proteinExistence type="predicted"/>
<dbReference type="Pfam" id="PF06580">
    <property type="entry name" value="His_kinase"/>
    <property type="match status" value="1"/>
</dbReference>
<dbReference type="GO" id="GO:0016020">
    <property type="term" value="C:membrane"/>
    <property type="evidence" value="ECO:0007669"/>
    <property type="project" value="InterPro"/>
</dbReference>
<comment type="caution">
    <text evidence="3">The sequence shown here is derived from an EMBL/GenBank/DDBJ whole genome shotgun (WGS) entry which is preliminary data.</text>
</comment>
<keyword evidence="1" id="KW-0812">Transmembrane</keyword>
<evidence type="ECO:0000256" key="1">
    <source>
        <dbReference type="SAM" id="Phobius"/>
    </source>
</evidence>
<evidence type="ECO:0000313" key="4">
    <source>
        <dbReference type="Proteomes" id="UP000552864"/>
    </source>
</evidence>
<keyword evidence="1" id="KW-0472">Membrane</keyword>
<feature type="domain" description="Signal transduction histidine kinase internal region" evidence="2">
    <location>
        <begin position="210"/>
        <end position="258"/>
    </location>
</feature>
<keyword evidence="1" id="KW-1133">Transmembrane helix</keyword>
<evidence type="ECO:0000259" key="2">
    <source>
        <dbReference type="Pfam" id="PF06580"/>
    </source>
</evidence>
<dbReference type="EMBL" id="JABAHZ010000004">
    <property type="protein sequence ID" value="NLR80590.1"/>
    <property type="molecule type" value="Genomic_DNA"/>
</dbReference>
<sequence>MVKPMRHIVSSALLAMILLKSSYRYFIHLAIWMALLGLYTFPQLRVNWPSAVGLKWVLVHDIAYGFINFHLFYVLVFAWLPSPVKQRQYAKAVAGTLVVILLFAVIKFLVGYYLFPDEVLQGMFALTGMPKTYMSFREYLPLTIRTGLGVALLAYGYRLFLQWRNTEPEDRILATAAAQARSRYDRMQEGSRQLLHNLQLLTPVLEDGQKREQEGTQAILLLSDLLRYMLYDKALEKERVPFRKELAHFERYIALRNLLHPQQRIQLHTAGTPQGAIEGLRLQQCVEAGLQQWQQVAGTITIELTCSEEEVTLSLEIPHQKKIHQHIPLFPDHA</sequence>
<dbReference type="RefSeq" id="WP_168740257.1">
    <property type="nucleotide sequence ID" value="NZ_JABAHZ010000004.1"/>
</dbReference>
<dbReference type="Proteomes" id="UP000552864">
    <property type="component" value="Unassembled WGS sequence"/>
</dbReference>